<accession>A0A0R0CBC8</accession>
<organism evidence="2 3">
    <name type="scientific">Stenotrophomonas humi</name>
    <dbReference type="NCBI Taxonomy" id="405444"/>
    <lineage>
        <taxon>Bacteria</taxon>
        <taxon>Pseudomonadati</taxon>
        <taxon>Pseudomonadota</taxon>
        <taxon>Gammaproteobacteria</taxon>
        <taxon>Lysobacterales</taxon>
        <taxon>Lysobacteraceae</taxon>
        <taxon>Stenotrophomonas</taxon>
    </lineage>
</organism>
<dbReference type="EMBL" id="LDJI01000021">
    <property type="protein sequence ID" value="KRG63550.1"/>
    <property type="molecule type" value="Genomic_DNA"/>
</dbReference>
<evidence type="ECO:0000313" key="2">
    <source>
        <dbReference type="EMBL" id="KRG63550.1"/>
    </source>
</evidence>
<reference evidence="2 3" key="1">
    <citation type="submission" date="2015-05" db="EMBL/GenBank/DDBJ databases">
        <title>Genome sequencing and analysis of members of genus Stenotrophomonas.</title>
        <authorList>
            <person name="Patil P.P."/>
            <person name="Midha S."/>
            <person name="Patil P.B."/>
        </authorList>
    </citation>
    <scope>NUCLEOTIDE SEQUENCE [LARGE SCALE GENOMIC DNA]</scope>
    <source>
        <strain evidence="2 3">DSM 18929</strain>
    </source>
</reference>
<feature type="transmembrane region" description="Helical" evidence="1">
    <location>
        <begin position="6"/>
        <end position="27"/>
    </location>
</feature>
<name>A0A0R0CBC8_9GAMM</name>
<gene>
    <name evidence="2" type="ORF">ABB26_11560</name>
</gene>
<dbReference type="Proteomes" id="UP000050864">
    <property type="component" value="Unassembled WGS sequence"/>
</dbReference>
<evidence type="ECO:0008006" key="4">
    <source>
        <dbReference type="Google" id="ProtNLM"/>
    </source>
</evidence>
<dbReference type="PATRIC" id="fig|405444.3.peg.1400"/>
<evidence type="ECO:0000313" key="3">
    <source>
        <dbReference type="Proteomes" id="UP000050864"/>
    </source>
</evidence>
<evidence type="ECO:0000256" key="1">
    <source>
        <dbReference type="SAM" id="Phobius"/>
    </source>
</evidence>
<feature type="transmembrane region" description="Helical" evidence="1">
    <location>
        <begin position="39"/>
        <end position="62"/>
    </location>
</feature>
<dbReference type="AlphaFoldDB" id="A0A0R0CBC8"/>
<proteinExistence type="predicted"/>
<comment type="caution">
    <text evidence="2">The sequence shown here is derived from an EMBL/GenBank/DDBJ whole genome shotgun (WGS) entry which is preliminary data.</text>
</comment>
<dbReference type="RefSeq" id="WP_057634249.1">
    <property type="nucleotide sequence ID" value="NZ_LDJI01000021.1"/>
</dbReference>
<keyword evidence="1" id="KW-0812">Transmembrane</keyword>
<sequence>MERPLHTRAGFWVGVLGPALLTLLVLVEFNKSHPAAPNVAGFGAVVMGFLGAVVLGLVWLWVMLHSRAWRASLTGAALGVGLALGVALVHGHVRAEAQHRAWAQASTEEAIERQRLLLALDAARRDDKAGIRSALAMTSSFQPTESMCALVATPSRSLYSVLDGAAETRHTSGDDGTGVDNESLLRIAAEMVSDEGTLQTKQSMLFVLLEALAARHDGAAMLPAWRTLWERAERQAGIASTWPPAFADSGSRTYRDYCGGGTDAALIRMIQYMTPQQEPANTDAVVTPSAR</sequence>
<protein>
    <recommendedName>
        <fullName evidence="4">Transmembrane protein</fullName>
    </recommendedName>
</protein>
<keyword evidence="1" id="KW-1133">Transmembrane helix</keyword>
<feature type="transmembrane region" description="Helical" evidence="1">
    <location>
        <begin position="68"/>
        <end position="90"/>
    </location>
</feature>
<keyword evidence="1" id="KW-0472">Membrane</keyword>
<keyword evidence="3" id="KW-1185">Reference proteome</keyword>